<accession>A0AAD5U0J5</accession>
<evidence type="ECO:0000313" key="2">
    <source>
        <dbReference type="Proteomes" id="UP001211065"/>
    </source>
</evidence>
<evidence type="ECO:0000313" key="1">
    <source>
        <dbReference type="EMBL" id="KAJ3214165.1"/>
    </source>
</evidence>
<keyword evidence="2" id="KW-1185">Reference proteome</keyword>
<gene>
    <name evidence="1" type="ORF">HK099_007001</name>
</gene>
<name>A0AAD5U0J5_9FUNG</name>
<reference evidence="1" key="1">
    <citation type="submission" date="2020-05" db="EMBL/GenBank/DDBJ databases">
        <title>Phylogenomic resolution of chytrid fungi.</title>
        <authorList>
            <person name="Stajich J.E."/>
            <person name="Amses K."/>
            <person name="Simmons R."/>
            <person name="Seto K."/>
            <person name="Myers J."/>
            <person name="Bonds A."/>
            <person name="Quandt C.A."/>
            <person name="Barry K."/>
            <person name="Liu P."/>
            <person name="Grigoriev I."/>
            <person name="Longcore J.E."/>
            <person name="James T.Y."/>
        </authorList>
    </citation>
    <scope>NUCLEOTIDE SEQUENCE</scope>
    <source>
        <strain evidence="1">JEL0476</strain>
    </source>
</reference>
<dbReference type="EMBL" id="JADGJW010000644">
    <property type="protein sequence ID" value="KAJ3214165.1"/>
    <property type="molecule type" value="Genomic_DNA"/>
</dbReference>
<proteinExistence type="predicted"/>
<dbReference type="Proteomes" id="UP001211065">
    <property type="component" value="Unassembled WGS sequence"/>
</dbReference>
<dbReference type="AlphaFoldDB" id="A0AAD5U0J5"/>
<sequence>MISRKLLGSNLIKSNVHLKNTKITSILFLSKRFYASNHKDDHPKPKTKHPEEYLEVARNWPHEYYHPEHYNITNKPSYTHPSEFTEENPLGTETVEDRVEDFSSPIWTKVLIFGVLGLTLYRTNEFYSQGKDVHPFTLFLGNLRAFKNDDYEENRKWVQLHQKEANDRMIDRDWEPAVIHRVRFSDIFQRASDHLIEPGTQIDVSDIKFKHSWQDDDEIFGVPYPNKEN</sequence>
<comment type="caution">
    <text evidence="1">The sequence shown here is derived from an EMBL/GenBank/DDBJ whole genome shotgun (WGS) entry which is preliminary data.</text>
</comment>
<organism evidence="1 2">
    <name type="scientific">Clydaea vesicula</name>
    <dbReference type="NCBI Taxonomy" id="447962"/>
    <lineage>
        <taxon>Eukaryota</taxon>
        <taxon>Fungi</taxon>
        <taxon>Fungi incertae sedis</taxon>
        <taxon>Chytridiomycota</taxon>
        <taxon>Chytridiomycota incertae sedis</taxon>
        <taxon>Chytridiomycetes</taxon>
        <taxon>Lobulomycetales</taxon>
        <taxon>Lobulomycetaceae</taxon>
        <taxon>Clydaea</taxon>
    </lineage>
</organism>
<protein>
    <submittedName>
        <fullName evidence="1">Uncharacterized protein</fullName>
    </submittedName>
</protein>